<evidence type="ECO:0000259" key="2">
    <source>
        <dbReference type="Pfam" id="PF13579"/>
    </source>
</evidence>
<evidence type="ECO:0000256" key="1">
    <source>
        <dbReference type="SAM" id="MobiDB-lite"/>
    </source>
</evidence>
<feature type="domain" description="Glycosyltransferase subfamily 4-like N-terminal" evidence="2">
    <location>
        <begin position="16"/>
        <end position="190"/>
    </location>
</feature>
<dbReference type="Proteomes" id="UP000582837">
    <property type="component" value="Unassembled WGS sequence"/>
</dbReference>
<feature type="region of interest" description="Disordered" evidence="1">
    <location>
        <begin position="40"/>
        <end position="64"/>
    </location>
</feature>
<dbReference type="InterPro" id="IPR028098">
    <property type="entry name" value="Glyco_trans_4-like_N"/>
</dbReference>
<sequence length="393" mass="42500">MSRWHLITGEYPPGGGGIGDYTRLLAAALAERGEAVDVWTSGRAPDGGPAPALADNGGAGNRKAPRVHRIPAFNRAGLRLLSAGLDAAPAPRRLLIQYAPQAMGMRGLNVAFCAWALARRRAGDDVRAMFHEPYFPFGWQRPQRNLLAAINRTMASLLLLASTRAYVSTEAWIPLLRPLGPRHLRITTLPIPSTIPFVPQPDAVRRTRERLLAGREGPLLVHFGTYGELIAPMLIAALREVARRRPSARVLLLGRGAPAFAQRLRALDASTDVVTAGDRLSAEQISIHLQAADAALQPYPDGADTRRTTLMACVANGVPTATADGRFTDQTWREGPIALVDAARPEDMAGAALDRLLAQPRDDMGERTKAFYEANFSMRLTVDRLLADGEAAP</sequence>
<keyword evidence="3" id="KW-0808">Transferase</keyword>
<name>A0A841GKU6_9BACT</name>
<dbReference type="Gene3D" id="3.40.50.2000">
    <property type="entry name" value="Glycogen Phosphorylase B"/>
    <property type="match status" value="2"/>
</dbReference>
<dbReference type="EMBL" id="JACHIA010000002">
    <property type="protein sequence ID" value="MBB6069361.1"/>
    <property type="molecule type" value="Genomic_DNA"/>
</dbReference>
<reference evidence="3 4" key="1">
    <citation type="submission" date="2020-08" db="EMBL/GenBank/DDBJ databases">
        <title>Genomic Encyclopedia of Type Strains, Phase IV (KMG-IV): sequencing the most valuable type-strain genomes for metagenomic binning, comparative biology and taxonomic classification.</title>
        <authorList>
            <person name="Goeker M."/>
        </authorList>
    </citation>
    <scope>NUCLEOTIDE SEQUENCE [LARGE SCALE GENOMIC DNA]</scope>
    <source>
        <strain evidence="3 4">DSM 29007</strain>
    </source>
</reference>
<keyword evidence="4" id="KW-1185">Reference proteome</keyword>
<dbReference type="SUPFAM" id="SSF53756">
    <property type="entry name" value="UDP-Glycosyltransferase/glycogen phosphorylase"/>
    <property type="match status" value="1"/>
</dbReference>
<dbReference type="AlphaFoldDB" id="A0A841GKU6"/>
<proteinExistence type="predicted"/>
<organism evidence="3 4">
    <name type="scientific">Longimicrobium terrae</name>
    <dbReference type="NCBI Taxonomy" id="1639882"/>
    <lineage>
        <taxon>Bacteria</taxon>
        <taxon>Pseudomonadati</taxon>
        <taxon>Gemmatimonadota</taxon>
        <taxon>Longimicrobiia</taxon>
        <taxon>Longimicrobiales</taxon>
        <taxon>Longimicrobiaceae</taxon>
        <taxon>Longimicrobium</taxon>
    </lineage>
</organism>
<dbReference type="Pfam" id="PF13579">
    <property type="entry name" value="Glyco_trans_4_4"/>
    <property type="match status" value="1"/>
</dbReference>
<accession>A0A841GKU6</accession>
<dbReference type="GO" id="GO:0016757">
    <property type="term" value="F:glycosyltransferase activity"/>
    <property type="evidence" value="ECO:0007669"/>
    <property type="project" value="UniProtKB-ARBA"/>
</dbReference>
<dbReference type="RefSeq" id="WP_170037809.1">
    <property type="nucleotide sequence ID" value="NZ_JABDTL010000002.1"/>
</dbReference>
<protein>
    <submittedName>
        <fullName evidence="3">Glycosyltransferase involved in cell wall biosynthesis</fullName>
    </submittedName>
</protein>
<evidence type="ECO:0000313" key="3">
    <source>
        <dbReference type="EMBL" id="MBB6069361.1"/>
    </source>
</evidence>
<gene>
    <name evidence="3" type="ORF">HNQ61_000976</name>
</gene>
<comment type="caution">
    <text evidence="3">The sequence shown here is derived from an EMBL/GenBank/DDBJ whole genome shotgun (WGS) entry which is preliminary data.</text>
</comment>
<feature type="compositionally biased region" description="Low complexity" evidence="1">
    <location>
        <begin position="44"/>
        <end position="56"/>
    </location>
</feature>
<evidence type="ECO:0000313" key="4">
    <source>
        <dbReference type="Proteomes" id="UP000582837"/>
    </source>
</evidence>